<evidence type="ECO:0000256" key="4">
    <source>
        <dbReference type="ARBA" id="ARBA00007495"/>
    </source>
</evidence>
<keyword evidence="10" id="KW-0326">Glycosidase</keyword>
<dbReference type="InterPro" id="IPR044846">
    <property type="entry name" value="GH10"/>
</dbReference>
<dbReference type="AlphaFoldDB" id="A0A165DDA8"/>
<feature type="domain" description="GH10" evidence="12">
    <location>
        <begin position="37"/>
        <end position="354"/>
    </location>
</feature>
<keyword evidence="14" id="KW-1185">Reference proteome</keyword>
<keyword evidence="8 10" id="KW-0119">Carbohydrate metabolism</keyword>
<comment type="pathway">
    <text evidence="3">Glycan degradation; xylan degradation.</text>
</comment>
<dbReference type="GO" id="GO:0005576">
    <property type="term" value="C:extracellular region"/>
    <property type="evidence" value="ECO:0007669"/>
    <property type="project" value="UniProtKB-SubCell"/>
</dbReference>
<feature type="signal peptide" evidence="11">
    <location>
        <begin position="1"/>
        <end position="21"/>
    </location>
</feature>
<dbReference type="Pfam" id="PF00331">
    <property type="entry name" value="Glyco_hydro_10"/>
    <property type="match status" value="1"/>
</dbReference>
<dbReference type="GO" id="GO:0031176">
    <property type="term" value="F:endo-1,4-beta-xylanase activity"/>
    <property type="evidence" value="ECO:0007669"/>
    <property type="project" value="UniProtKB-EC"/>
</dbReference>
<dbReference type="OrthoDB" id="3055998at2759"/>
<dbReference type="PROSITE" id="PS51760">
    <property type="entry name" value="GH10_2"/>
    <property type="match status" value="1"/>
</dbReference>
<evidence type="ECO:0000256" key="1">
    <source>
        <dbReference type="ARBA" id="ARBA00000681"/>
    </source>
</evidence>
<dbReference type="GeneID" id="63828327"/>
<dbReference type="STRING" id="1314785.A0A165DDA8"/>
<keyword evidence="7 10" id="KW-0378">Hydrolase</keyword>
<accession>A0A165DDA8</accession>
<dbReference type="PRINTS" id="PR00134">
    <property type="entry name" value="GLHYDRLASE10"/>
</dbReference>
<dbReference type="SUPFAM" id="SSF51445">
    <property type="entry name" value="(Trans)glycosidases"/>
    <property type="match status" value="1"/>
</dbReference>
<evidence type="ECO:0000256" key="6">
    <source>
        <dbReference type="ARBA" id="ARBA00022651"/>
    </source>
</evidence>
<protein>
    <recommendedName>
        <fullName evidence="10">Beta-xylanase</fullName>
        <ecNumber evidence="10">3.2.1.8</ecNumber>
    </recommendedName>
</protein>
<evidence type="ECO:0000259" key="12">
    <source>
        <dbReference type="PROSITE" id="PS51760"/>
    </source>
</evidence>
<dbReference type="GO" id="GO:0045493">
    <property type="term" value="P:xylan catabolic process"/>
    <property type="evidence" value="ECO:0007669"/>
    <property type="project" value="UniProtKB-KW"/>
</dbReference>
<dbReference type="PANTHER" id="PTHR31490">
    <property type="entry name" value="GLYCOSYL HYDROLASE"/>
    <property type="match status" value="1"/>
</dbReference>
<evidence type="ECO:0000256" key="9">
    <source>
        <dbReference type="ARBA" id="ARBA00023326"/>
    </source>
</evidence>
<keyword evidence="9 10" id="KW-0624">Polysaccharide degradation</keyword>
<evidence type="ECO:0000313" key="13">
    <source>
        <dbReference type="EMBL" id="KZT04619.1"/>
    </source>
</evidence>
<comment type="subcellular location">
    <subcellularLocation>
        <location evidence="2">Secreted</location>
    </subcellularLocation>
</comment>
<dbReference type="SMART" id="SM00633">
    <property type="entry name" value="Glyco_10"/>
    <property type="match status" value="1"/>
</dbReference>
<dbReference type="InParanoid" id="A0A165DDA8"/>
<evidence type="ECO:0000256" key="7">
    <source>
        <dbReference type="ARBA" id="ARBA00022801"/>
    </source>
</evidence>
<comment type="similarity">
    <text evidence="4 10">Belongs to the glycosyl hydrolase 10 (cellulase F) family.</text>
</comment>
<organism evidence="13 14">
    <name type="scientific">Laetiporus sulphureus 93-53</name>
    <dbReference type="NCBI Taxonomy" id="1314785"/>
    <lineage>
        <taxon>Eukaryota</taxon>
        <taxon>Fungi</taxon>
        <taxon>Dikarya</taxon>
        <taxon>Basidiomycota</taxon>
        <taxon>Agaricomycotina</taxon>
        <taxon>Agaricomycetes</taxon>
        <taxon>Polyporales</taxon>
        <taxon>Laetiporus</taxon>
    </lineage>
</organism>
<evidence type="ECO:0000313" key="14">
    <source>
        <dbReference type="Proteomes" id="UP000076871"/>
    </source>
</evidence>
<evidence type="ECO:0000256" key="3">
    <source>
        <dbReference type="ARBA" id="ARBA00004851"/>
    </source>
</evidence>
<keyword evidence="5" id="KW-0964">Secreted</keyword>
<name>A0A165DDA8_9APHY</name>
<feature type="chain" id="PRO_5007856485" description="Beta-xylanase" evidence="11">
    <location>
        <begin position="22"/>
        <end position="360"/>
    </location>
</feature>
<evidence type="ECO:0000256" key="8">
    <source>
        <dbReference type="ARBA" id="ARBA00023277"/>
    </source>
</evidence>
<reference evidence="13 14" key="1">
    <citation type="journal article" date="2016" name="Mol. Biol. Evol.">
        <title>Comparative Genomics of Early-Diverging Mushroom-Forming Fungi Provides Insights into the Origins of Lignocellulose Decay Capabilities.</title>
        <authorList>
            <person name="Nagy L.G."/>
            <person name="Riley R."/>
            <person name="Tritt A."/>
            <person name="Adam C."/>
            <person name="Daum C."/>
            <person name="Floudas D."/>
            <person name="Sun H."/>
            <person name="Yadav J.S."/>
            <person name="Pangilinan J."/>
            <person name="Larsson K.H."/>
            <person name="Matsuura K."/>
            <person name="Barry K."/>
            <person name="Labutti K."/>
            <person name="Kuo R."/>
            <person name="Ohm R.A."/>
            <person name="Bhattacharya S.S."/>
            <person name="Shirouzu T."/>
            <person name="Yoshinaga Y."/>
            <person name="Martin F.M."/>
            <person name="Grigoriev I.V."/>
            <person name="Hibbett D.S."/>
        </authorList>
    </citation>
    <scope>NUCLEOTIDE SEQUENCE [LARGE SCALE GENOMIC DNA]</scope>
    <source>
        <strain evidence="13 14">93-53</strain>
    </source>
</reference>
<dbReference type="EC" id="3.2.1.8" evidence="10"/>
<evidence type="ECO:0000256" key="2">
    <source>
        <dbReference type="ARBA" id="ARBA00004613"/>
    </source>
</evidence>
<dbReference type="EMBL" id="KV427635">
    <property type="protein sequence ID" value="KZT04619.1"/>
    <property type="molecule type" value="Genomic_DNA"/>
</dbReference>
<sequence>MGKLARLAAVAAFASLQGAVALPQTATATSSALPTATAVVPGLNYLARNAGKLYFGTATDVDELNDTTYTTIMENYLHFGQITPGNEMKWEYTEPEPGVWTFEEAETIANLAHSNGMYLRGHNCVWYDELPDWVTANNYTAPELAYVVANHTGTLVGHFAGQVYAWDVINEPLNDNGTFREDVFYDTLGESYITIALQAAREADPNAKLYINDYNTEYVGVKSTALQNLIKQLQADGVPIDGVGFESHFIVGEVPTTLVENFQAYAALGLEFAVTELDIRMELPATAELLEQQKQDFYTVVSACVAVSQCVGVTVWDWTDKYSWIPSAFPGYGEATPWSADFVRKPAFDGIAIAFENGTI</sequence>
<evidence type="ECO:0000256" key="11">
    <source>
        <dbReference type="SAM" id="SignalP"/>
    </source>
</evidence>
<dbReference type="InterPro" id="IPR017853">
    <property type="entry name" value="GH"/>
</dbReference>
<evidence type="ECO:0000256" key="10">
    <source>
        <dbReference type="RuleBase" id="RU361174"/>
    </source>
</evidence>
<keyword evidence="11" id="KW-0732">Signal</keyword>
<gene>
    <name evidence="13" type="ORF">LAESUDRAFT_744225</name>
</gene>
<comment type="catalytic activity">
    <reaction evidence="1 10">
        <text>Endohydrolysis of (1-&gt;4)-beta-D-xylosidic linkages in xylans.</text>
        <dbReference type="EC" id="3.2.1.8"/>
    </reaction>
</comment>
<dbReference type="Proteomes" id="UP000076871">
    <property type="component" value="Unassembled WGS sequence"/>
</dbReference>
<dbReference type="InterPro" id="IPR001000">
    <property type="entry name" value="GH10_dom"/>
</dbReference>
<dbReference type="Gene3D" id="3.20.20.80">
    <property type="entry name" value="Glycosidases"/>
    <property type="match status" value="1"/>
</dbReference>
<proteinExistence type="inferred from homology"/>
<dbReference type="RefSeq" id="XP_040762359.1">
    <property type="nucleotide sequence ID" value="XM_040911299.1"/>
</dbReference>
<dbReference type="PANTHER" id="PTHR31490:SF35">
    <property type="entry name" value="ENDO-1,4-BETA-XYLANASE"/>
    <property type="match status" value="1"/>
</dbReference>
<keyword evidence="6" id="KW-0858">Xylan degradation</keyword>
<evidence type="ECO:0000256" key="5">
    <source>
        <dbReference type="ARBA" id="ARBA00022525"/>
    </source>
</evidence>